<dbReference type="Proteomes" id="UP000252586">
    <property type="component" value="Unassembled WGS sequence"/>
</dbReference>
<dbReference type="CDD" id="cd03441">
    <property type="entry name" value="R_hydratase_like"/>
    <property type="match status" value="1"/>
</dbReference>
<organism evidence="2 3">
    <name type="scientific">Nocardia puris</name>
    <dbReference type="NCBI Taxonomy" id="208602"/>
    <lineage>
        <taxon>Bacteria</taxon>
        <taxon>Bacillati</taxon>
        <taxon>Actinomycetota</taxon>
        <taxon>Actinomycetes</taxon>
        <taxon>Mycobacteriales</taxon>
        <taxon>Nocardiaceae</taxon>
        <taxon>Nocardia</taxon>
    </lineage>
</organism>
<proteinExistence type="predicted"/>
<evidence type="ECO:0000259" key="1">
    <source>
        <dbReference type="Pfam" id="PF13452"/>
    </source>
</evidence>
<gene>
    <name evidence="2" type="ORF">DFR74_101526</name>
</gene>
<accession>A0A366E2B7</accession>
<dbReference type="OrthoDB" id="5415111at2"/>
<dbReference type="AlphaFoldDB" id="A0A366E2B7"/>
<dbReference type="InterPro" id="IPR039569">
    <property type="entry name" value="FAS1-like_DH_region"/>
</dbReference>
<evidence type="ECO:0000313" key="2">
    <source>
        <dbReference type="EMBL" id="RBO96511.1"/>
    </source>
</evidence>
<feature type="domain" description="FAS1-like dehydratase" evidence="1">
    <location>
        <begin position="33"/>
        <end position="118"/>
    </location>
</feature>
<dbReference type="SUPFAM" id="SSF54637">
    <property type="entry name" value="Thioesterase/thiol ester dehydrase-isomerase"/>
    <property type="match status" value="1"/>
</dbReference>
<keyword evidence="3" id="KW-1185">Reference proteome</keyword>
<name>A0A366E2B7_9NOCA</name>
<dbReference type="InterPro" id="IPR029069">
    <property type="entry name" value="HotDog_dom_sf"/>
</dbReference>
<dbReference type="Gene3D" id="3.10.129.10">
    <property type="entry name" value="Hotdog Thioesterase"/>
    <property type="match status" value="1"/>
</dbReference>
<comment type="caution">
    <text evidence="2">The sequence shown here is derived from an EMBL/GenBank/DDBJ whole genome shotgun (WGS) entry which is preliminary data.</text>
</comment>
<dbReference type="Pfam" id="PF13452">
    <property type="entry name" value="FAS1_DH_region"/>
    <property type="match status" value="1"/>
</dbReference>
<dbReference type="STRING" id="1210090.GCA_001613185_01241"/>
<dbReference type="EMBL" id="QNRE01000001">
    <property type="protein sequence ID" value="RBO96511.1"/>
    <property type="molecule type" value="Genomic_DNA"/>
</dbReference>
<dbReference type="RefSeq" id="WP_067504682.1">
    <property type="nucleotide sequence ID" value="NZ_CP107943.1"/>
</dbReference>
<sequence>MIGTGLAPSTLYIDAGRLRLFAKAIGEPNPTDVVPPTFLFAIELEQPDPFAWLAELGVDLRKVLHGEQSFVYHSPARAGDTLTATPRITDTYQKKGGALTFIVKETAVTRADGSAVADLKTVVVVRK</sequence>
<reference evidence="2 3" key="1">
    <citation type="submission" date="2018-06" db="EMBL/GenBank/DDBJ databases">
        <title>Genomic Encyclopedia of Type Strains, Phase IV (KMG-IV): sequencing the most valuable type-strain genomes for metagenomic binning, comparative biology and taxonomic classification.</title>
        <authorList>
            <person name="Goeker M."/>
        </authorList>
    </citation>
    <scope>NUCLEOTIDE SEQUENCE [LARGE SCALE GENOMIC DNA]</scope>
    <source>
        <strain evidence="2 3">DSM 44599</strain>
    </source>
</reference>
<protein>
    <submittedName>
        <fullName evidence="2">MaoC dehydratase-like protein</fullName>
    </submittedName>
</protein>
<evidence type="ECO:0000313" key="3">
    <source>
        <dbReference type="Proteomes" id="UP000252586"/>
    </source>
</evidence>